<dbReference type="Proteomes" id="UP001567350">
    <property type="component" value="Unassembled WGS sequence"/>
</dbReference>
<sequence>MTNNNPISIAIRNLCRRASARLRGGLARALCVALGLGAVSLAQAQTWFFVDPSGVLHYANERVDERYQRFSMSTLEPGDGPLFVDIRNAAAQLAVASEKDRHAATRYFASSVGYKLHAKHIRAAATKVGVDEQLLKAIATAESGFNASAVSPAGAIGLMQVIPDTAARFGVAGDPKRSIAQKLKDPAINVPVSARYVRYLQSLFPGRTDLVVAAYNAGEGAVQRYGNKIPPYKETQNYVKTVMTLYASLQSTLAADSSVSLYGGTAQLTRSPTDDSRFRMTLPAGSAVQN</sequence>
<evidence type="ECO:0000259" key="2">
    <source>
        <dbReference type="Pfam" id="PF01464"/>
    </source>
</evidence>
<gene>
    <name evidence="3" type="ORF">ACBP88_07890</name>
</gene>
<reference evidence="3 4" key="1">
    <citation type="submission" date="2024-08" db="EMBL/GenBank/DDBJ databases">
        <authorList>
            <person name="Feng Z."/>
            <person name="Ronholm J."/>
        </authorList>
    </citation>
    <scope>NUCLEOTIDE SEQUENCE [LARGE SCALE GENOMIC DNA]</scope>
    <source>
        <strain evidence="3 4">4-AB0-8</strain>
    </source>
</reference>
<dbReference type="InterPro" id="IPR023346">
    <property type="entry name" value="Lysozyme-like_dom_sf"/>
</dbReference>
<protein>
    <submittedName>
        <fullName evidence="3">Lytic transglycosylase domain-containing protein</fullName>
    </submittedName>
</protein>
<keyword evidence="4" id="KW-1185">Reference proteome</keyword>
<dbReference type="InterPro" id="IPR008258">
    <property type="entry name" value="Transglycosylase_SLT_dom_1"/>
</dbReference>
<evidence type="ECO:0000256" key="1">
    <source>
        <dbReference type="ARBA" id="ARBA00007734"/>
    </source>
</evidence>
<feature type="domain" description="Transglycosylase SLT" evidence="2">
    <location>
        <begin position="121"/>
        <end position="228"/>
    </location>
</feature>
<dbReference type="EMBL" id="JBGJLR010000006">
    <property type="protein sequence ID" value="MEZ2739386.1"/>
    <property type="molecule type" value="Genomic_DNA"/>
</dbReference>
<proteinExistence type="inferred from homology"/>
<name>A0ABV4IC08_9BURK</name>
<evidence type="ECO:0000313" key="4">
    <source>
        <dbReference type="Proteomes" id="UP001567350"/>
    </source>
</evidence>
<evidence type="ECO:0000313" key="3">
    <source>
        <dbReference type="EMBL" id="MEZ2739386.1"/>
    </source>
</evidence>
<comment type="similarity">
    <text evidence="1">Belongs to the transglycosylase Slt family.</text>
</comment>
<dbReference type="RefSeq" id="WP_370891764.1">
    <property type="nucleotide sequence ID" value="NZ_JBGJLR010000006.1"/>
</dbReference>
<comment type="caution">
    <text evidence="3">The sequence shown here is derived from an EMBL/GenBank/DDBJ whole genome shotgun (WGS) entry which is preliminary data.</text>
</comment>
<dbReference type="Pfam" id="PF01464">
    <property type="entry name" value="SLT"/>
    <property type="match status" value="1"/>
</dbReference>
<dbReference type="PANTHER" id="PTHR37423">
    <property type="entry name" value="SOLUBLE LYTIC MUREIN TRANSGLYCOSYLASE-RELATED"/>
    <property type="match status" value="1"/>
</dbReference>
<dbReference type="SUPFAM" id="SSF53955">
    <property type="entry name" value="Lysozyme-like"/>
    <property type="match status" value="1"/>
</dbReference>
<dbReference type="PROSITE" id="PS00922">
    <property type="entry name" value="TRANSGLYCOSYLASE"/>
    <property type="match status" value="1"/>
</dbReference>
<dbReference type="InterPro" id="IPR000189">
    <property type="entry name" value="Transglyc_AS"/>
</dbReference>
<dbReference type="CDD" id="cd00254">
    <property type="entry name" value="LT-like"/>
    <property type="match status" value="1"/>
</dbReference>
<dbReference type="Gene3D" id="1.10.530.10">
    <property type="match status" value="1"/>
</dbReference>
<organism evidence="3 4">
    <name type="scientific">Comamonas jiangduensis</name>
    <dbReference type="NCBI Taxonomy" id="1194168"/>
    <lineage>
        <taxon>Bacteria</taxon>
        <taxon>Pseudomonadati</taxon>
        <taxon>Pseudomonadota</taxon>
        <taxon>Betaproteobacteria</taxon>
        <taxon>Burkholderiales</taxon>
        <taxon>Comamonadaceae</taxon>
        <taxon>Comamonas</taxon>
    </lineage>
</organism>
<dbReference type="PANTHER" id="PTHR37423:SF2">
    <property type="entry name" value="MEMBRANE-BOUND LYTIC MUREIN TRANSGLYCOSYLASE C"/>
    <property type="match status" value="1"/>
</dbReference>
<accession>A0ABV4IC08</accession>